<reference evidence="1" key="2">
    <citation type="journal article" date="2015" name="Fish Shellfish Immunol.">
        <title>Early steps in the European eel (Anguilla anguilla)-Vibrio vulnificus interaction in the gills: Role of the RtxA13 toxin.</title>
        <authorList>
            <person name="Callol A."/>
            <person name="Pajuelo D."/>
            <person name="Ebbesson L."/>
            <person name="Teles M."/>
            <person name="MacKenzie S."/>
            <person name="Amaro C."/>
        </authorList>
    </citation>
    <scope>NUCLEOTIDE SEQUENCE</scope>
</reference>
<dbReference type="AlphaFoldDB" id="A0A0E9X958"/>
<proteinExistence type="predicted"/>
<accession>A0A0E9X958</accession>
<dbReference type="EMBL" id="GBXM01010197">
    <property type="protein sequence ID" value="JAH98380.1"/>
    <property type="molecule type" value="Transcribed_RNA"/>
</dbReference>
<evidence type="ECO:0000313" key="1">
    <source>
        <dbReference type="EMBL" id="JAH98380.1"/>
    </source>
</evidence>
<reference evidence="1" key="1">
    <citation type="submission" date="2014-11" db="EMBL/GenBank/DDBJ databases">
        <authorList>
            <person name="Amaro Gonzalez C."/>
        </authorList>
    </citation>
    <scope>NUCLEOTIDE SEQUENCE</scope>
</reference>
<sequence length="58" mass="6966">MKNMYSFSLVHLLFCPFKWRYQSSVLNYIEYDLMFWKICNVPNIFGNFWKGSVSCAVV</sequence>
<organism evidence="1">
    <name type="scientific">Anguilla anguilla</name>
    <name type="common">European freshwater eel</name>
    <name type="synonym">Muraena anguilla</name>
    <dbReference type="NCBI Taxonomy" id="7936"/>
    <lineage>
        <taxon>Eukaryota</taxon>
        <taxon>Metazoa</taxon>
        <taxon>Chordata</taxon>
        <taxon>Craniata</taxon>
        <taxon>Vertebrata</taxon>
        <taxon>Euteleostomi</taxon>
        <taxon>Actinopterygii</taxon>
        <taxon>Neopterygii</taxon>
        <taxon>Teleostei</taxon>
        <taxon>Anguilliformes</taxon>
        <taxon>Anguillidae</taxon>
        <taxon>Anguilla</taxon>
    </lineage>
</organism>
<name>A0A0E9X958_ANGAN</name>
<protein>
    <submittedName>
        <fullName evidence="1">Uncharacterized protein</fullName>
    </submittedName>
</protein>